<gene>
    <name evidence="3" type="ORF">HD556DRAFT_1436294</name>
</gene>
<dbReference type="RefSeq" id="XP_041166796.1">
    <property type="nucleotide sequence ID" value="XM_041305547.1"/>
</dbReference>
<sequence length="625" mass="70158">MSRLMSFFSSDDPVPEAIESHPLNKLPPTTAHTYPPASGTLASPVISSSKECLMELDNPWQSVRRVRDDDKQRPNKVFLKEVDQSFKLREDVRELHFSNHNLLLRKRNTQVTSNVRESDMQLAIAQYQQQNQSLQRDNANALASLDQNHRKEVAELQNNMALGLHKAQNKGRAEIEHLLVEKEVQFEREMCLARDRFLADNEAELTCLDAKYSSKINSLDSQIRHANTASPASTPAWRHLMGKKPVATCTNIIGFSPISDSSSESDADEELQMDSSMPLTSLLGDVPIGNATVSMLAEALAKVLQNSQTTSPRGPRSGHKQPKPPVESFTDTQCRDNKANVRELFKIAFHATKDEEYMLHVPASREAILSFTHGMGTGPDPLAMQWDMATTYRSEWNQKVIDLLCTQYTTLQAINQWSRRSPQSIKDDIITKFSQCRRCWRKAQPLSLSDGTRETMQQGDVTLTLLSDRNATGKDDKAVWAYLQSIVENLGKDGMSSDESEHEDGDLQVFHQKSMPWRADFSHEMQIIDQQHLTGCDSKDLLRITSANASARLSPECDFVTSTISRSIASGLLSYSRWTMIATKALWLWDVQASIMKLMSPSFTSQETIGGDGIWYSGLLAFISA</sequence>
<dbReference type="GeneID" id="64599311"/>
<dbReference type="Proteomes" id="UP000719766">
    <property type="component" value="Unassembled WGS sequence"/>
</dbReference>
<dbReference type="OrthoDB" id="2672033at2759"/>
<accession>A0A9P7DY89</accession>
<protein>
    <submittedName>
        <fullName evidence="3">Uncharacterized protein</fullName>
    </submittedName>
</protein>
<feature type="region of interest" description="Disordered" evidence="2">
    <location>
        <begin position="305"/>
        <end position="331"/>
    </location>
</feature>
<dbReference type="AlphaFoldDB" id="A0A9P7DY89"/>
<feature type="region of interest" description="Disordered" evidence="2">
    <location>
        <begin position="1"/>
        <end position="38"/>
    </location>
</feature>
<reference evidence="3" key="1">
    <citation type="journal article" date="2020" name="New Phytol.">
        <title>Comparative genomics reveals dynamic genome evolution in host specialist ectomycorrhizal fungi.</title>
        <authorList>
            <person name="Lofgren L.A."/>
            <person name="Nguyen N.H."/>
            <person name="Vilgalys R."/>
            <person name="Ruytinx J."/>
            <person name="Liao H.L."/>
            <person name="Branco S."/>
            <person name="Kuo A."/>
            <person name="LaButti K."/>
            <person name="Lipzen A."/>
            <person name="Andreopoulos W."/>
            <person name="Pangilinan J."/>
            <person name="Riley R."/>
            <person name="Hundley H."/>
            <person name="Na H."/>
            <person name="Barry K."/>
            <person name="Grigoriev I.V."/>
            <person name="Stajich J.E."/>
            <person name="Kennedy P.G."/>
        </authorList>
    </citation>
    <scope>NUCLEOTIDE SEQUENCE</scope>
    <source>
        <strain evidence="3">S12</strain>
    </source>
</reference>
<organism evidence="3 4">
    <name type="scientific">Suillus plorans</name>
    <dbReference type="NCBI Taxonomy" id="116603"/>
    <lineage>
        <taxon>Eukaryota</taxon>
        <taxon>Fungi</taxon>
        <taxon>Dikarya</taxon>
        <taxon>Basidiomycota</taxon>
        <taxon>Agaricomycotina</taxon>
        <taxon>Agaricomycetes</taxon>
        <taxon>Agaricomycetidae</taxon>
        <taxon>Boletales</taxon>
        <taxon>Suillineae</taxon>
        <taxon>Suillaceae</taxon>
        <taxon>Suillus</taxon>
    </lineage>
</organism>
<evidence type="ECO:0000313" key="3">
    <source>
        <dbReference type="EMBL" id="KAG1806325.1"/>
    </source>
</evidence>
<evidence type="ECO:0000313" key="4">
    <source>
        <dbReference type="Proteomes" id="UP000719766"/>
    </source>
</evidence>
<comment type="caution">
    <text evidence="3">The sequence shown here is derived from an EMBL/GenBank/DDBJ whole genome shotgun (WGS) entry which is preliminary data.</text>
</comment>
<keyword evidence="1" id="KW-0175">Coiled coil</keyword>
<dbReference type="EMBL" id="JABBWE010000002">
    <property type="protein sequence ID" value="KAG1806325.1"/>
    <property type="molecule type" value="Genomic_DNA"/>
</dbReference>
<name>A0A9P7DY89_9AGAM</name>
<feature type="coiled-coil region" evidence="1">
    <location>
        <begin position="117"/>
        <end position="144"/>
    </location>
</feature>
<evidence type="ECO:0000256" key="2">
    <source>
        <dbReference type="SAM" id="MobiDB-lite"/>
    </source>
</evidence>
<evidence type="ECO:0000256" key="1">
    <source>
        <dbReference type="SAM" id="Coils"/>
    </source>
</evidence>
<proteinExistence type="predicted"/>
<keyword evidence="4" id="KW-1185">Reference proteome</keyword>